<dbReference type="Proteomes" id="UP000244080">
    <property type="component" value="Unassembled WGS sequence"/>
</dbReference>
<keyword evidence="1" id="KW-0812">Transmembrane</keyword>
<reference evidence="2 3" key="1">
    <citation type="submission" date="2017-11" db="EMBL/GenBank/DDBJ databases">
        <title>Population delineation of vibrios coincides with oyster pathogenicity.</title>
        <authorList>
            <person name="Bruto M."/>
            <person name="Labreuche Y."/>
            <person name="James A."/>
            <person name="Piel D."/>
            <person name="Chenivesse S."/>
            <person name="Petton B."/>
            <person name="Polz M.F."/>
            <person name="Le Roux F."/>
        </authorList>
    </citation>
    <scope>NUCLEOTIDE SEQUENCE [LARGE SCALE GENOMIC DNA]</scope>
    <source>
        <strain evidence="2 3">1F_55</strain>
    </source>
</reference>
<keyword evidence="1" id="KW-1133">Transmembrane helix</keyword>
<dbReference type="RefSeq" id="WP_017087732.1">
    <property type="nucleotide sequence ID" value="NZ_CAWNUH010000189.1"/>
</dbReference>
<sequence>MRNIVTRDYYFKVSRYSGGSEYDDIFFEANEQIEDFPESVIELKNEIESFVKVASMLFKSDHRTYELYYEKLFMLADLAFNGKKEQTFLARNSLDSLKRELVHEIGPRIRTTLLFKYIRLSIFPVLLLCLFSSGLHFFDHHKSFDYVLKLMLVAVGANVGCWLSLAVRTRGVEFEQILPILSDQKGVLSRIIFVMTFSIVMAILMKSGLLSIKLGEFSSETIQTHNYSALTAGFIMGFAEKLFIDKFQSKINTVKV</sequence>
<organism evidence="2 3">
    <name type="scientific">Vibrio splendidus</name>
    <dbReference type="NCBI Taxonomy" id="29497"/>
    <lineage>
        <taxon>Bacteria</taxon>
        <taxon>Pseudomonadati</taxon>
        <taxon>Pseudomonadota</taxon>
        <taxon>Gammaproteobacteria</taxon>
        <taxon>Vibrionales</taxon>
        <taxon>Vibrionaceae</taxon>
        <taxon>Vibrio</taxon>
    </lineage>
</organism>
<accession>A0A2T5ELT6</accession>
<feature type="transmembrane region" description="Helical" evidence="1">
    <location>
        <begin position="187"/>
        <end position="205"/>
    </location>
</feature>
<evidence type="ECO:0000313" key="2">
    <source>
        <dbReference type="EMBL" id="PTP21713.1"/>
    </source>
</evidence>
<proteinExistence type="predicted"/>
<dbReference type="EMBL" id="PIGA01000006">
    <property type="protein sequence ID" value="PTP21713.1"/>
    <property type="molecule type" value="Genomic_DNA"/>
</dbReference>
<name>A0A2T5ELT6_VIBSP</name>
<feature type="transmembrane region" description="Helical" evidence="1">
    <location>
        <begin position="117"/>
        <end position="138"/>
    </location>
</feature>
<evidence type="ECO:0000256" key="1">
    <source>
        <dbReference type="SAM" id="Phobius"/>
    </source>
</evidence>
<feature type="transmembrane region" description="Helical" evidence="1">
    <location>
        <begin position="150"/>
        <end position="167"/>
    </location>
</feature>
<evidence type="ECO:0000313" key="3">
    <source>
        <dbReference type="Proteomes" id="UP000244080"/>
    </source>
</evidence>
<gene>
    <name evidence="2" type="ORF">CWO36_05175</name>
</gene>
<comment type="caution">
    <text evidence="2">The sequence shown here is derived from an EMBL/GenBank/DDBJ whole genome shotgun (WGS) entry which is preliminary data.</text>
</comment>
<dbReference type="AlphaFoldDB" id="A0A2T5ELT6"/>
<keyword evidence="1" id="KW-0472">Membrane</keyword>
<protein>
    <submittedName>
        <fullName evidence="2">Uncharacterized protein</fullName>
    </submittedName>
</protein>